<reference evidence="1 2" key="2">
    <citation type="journal article" date="2022" name="Mol. Ecol. Resour.">
        <title>The genomes of chicory, endive, great burdock and yacon provide insights into Asteraceae paleo-polyploidization history and plant inulin production.</title>
        <authorList>
            <person name="Fan W."/>
            <person name="Wang S."/>
            <person name="Wang H."/>
            <person name="Wang A."/>
            <person name="Jiang F."/>
            <person name="Liu H."/>
            <person name="Zhao H."/>
            <person name="Xu D."/>
            <person name="Zhang Y."/>
        </authorList>
    </citation>
    <scope>NUCLEOTIDE SEQUENCE [LARGE SCALE GENOMIC DNA]</scope>
    <source>
        <strain evidence="2">cv. Punajuju</strain>
        <tissue evidence="1">Leaves</tissue>
    </source>
</reference>
<dbReference type="EMBL" id="CM042015">
    <property type="protein sequence ID" value="KAI3707789.1"/>
    <property type="molecule type" value="Genomic_DNA"/>
</dbReference>
<name>A0ACB9AC31_CICIN</name>
<accession>A0ACB9AC31</accession>
<dbReference type="Proteomes" id="UP001055811">
    <property type="component" value="Linkage Group LG07"/>
</dbReference>
<comment type="caution">
    <text evidence="1">The sequence shown here is derived from an EMBL/GenBank/DDBJ whole genome shotgun (WGS) entry which is preliminary data.</text>
</comment>
<gene>
    <name evidence="1" type="ORF">L2E82_36621</name>
</gene>
<organism evidence="1 2">
    <name type="scientific">Cichorium intybus</name>
    <name type="common">Chicory</name>
    <dbReference type="NCBI Taxonomy" id="13427"/>
    <lineage>
        <taxon>Eukaryota</taxon>
        <taxon>Viridiplantae</taxon>
        <taxon>Streptophyta</taxon>
        <taxon>Embryophyta</taxon>
        <taxon>Tracheophyta</taxon>
        <taxon>Spermatophyta</taxon>
        <taxon>Magnoliopsida</taxon>
        <taxon>eudicotyledons</taxon>
        <taxon>Gunneridae</taxon>
        <taxon>Pentapetalae</taxon>
        <taxon>asterids</taxon>
        <taxon>campanulids</taxon>
        <taxon>Asterales</taxon>
        <taxon>Asteraceae</taxon>
        <taxon>Cichorioideae</taxon>
        <taxon>Cichorieae</taxon>
        <taxon>Cichoriinae</taxon>
        <taxon>Cichorium</taxon>
    </lineage>
</organism>
<proteinExistence type="predicted"/>
<sequence>MREEASGSSGNGRNEEQEFTDLIEWRKRVNSYKSLCRFLINIMPGFISVVGCRIIPQELGPLGTEEGPILWSPMFEILGDVDGSSMFSSSRKRAGTVMCYCLKLNLDNGRTGVNWSIARNPAAGAGAGEYFAPYPDQVLENIPENVLDFLTSRRDRNAVALVCKSWYRAEAYTRSHVFIGNCYAVAPRRVTGRFSRVRSVTPTRLGCVLLAVGLHHGHRLSCAGEDPP</sequence>
<evidence type="ECO:0000313" key="2">
    <source>
        <dbReference type="Proteomes" id="UP001055811"/>
    </source>
</evidence>
<reference evidence="2" key="1">
    <citation type="journal article" date="2022" name="Mol. Ecol. Resour.">
        <title>The genomes of chicory, endive, great burdock and yacon provide insights into Asteraceae palaeo-polyploidization history and plant inulin production.</title>
        <authorList>
            <person name="Fan W."/>
            <person name="Wang S."/>
            <person name="Wang H."/>
            <person name="Wang A."/>
            <person name="Jiang F."/>
            <person name="Liu H."/>
            <person name="Zhao H."/>
            <person name="Xu D."/>
            <person name="Zhang Y."/>
        </authorList>
    </citation>
    <scope>NUCLEOTIDE SEQUENCE [LARGE SCALE GENOMIC DNA]</scope>
    <source>
        <strain evidence="2">cv. Punajuju</strain>
    </source>
</reference>
<evidence type="ECO:0000313" key="1">
    <source>
        <dbReference type="EMBL" id="KAI3707789.1"/>
    </source>
</evidence>
<keyword evidence="2" id="KW-1185">Reference proteome</keyword>
<protein>
    <submittedName>
        <fullName evidence="1">Uncharacterized protein</fullName>
    </submittedName>
</protein>